<evidence type="ECO:0000256" key="2">
    <source>
        <dbReference type="ARBA" id="ARBA00022692"/>
    </source>
</evidence>
<comment type="subcellular location">
    <subcellularLocation>
        <location evidence="1">Membrane</location>
        <topology evidence="1">Multi-pass membrane protein</topology>
    </subcellularLocation>
</comment>
<dbReference type="Pfam" id="PF05105">
    <property type="entry name" value="Phage_holin_4_1"/>
    <property type="match status" value="1"/>
</dbReference>
<evidence type="ECO:0000256" key="3">
    <source>
        <dbReference type="ARBA" id="ARBA00022989"/>
    </source>
</evidence>
<dbReference type="GO" id="GO:0016020">
    <property type="term" value="C:membrane"/>
    <property type="evidence" value="ECO:0007669"/>
    <property type="project" value="UniProtKB-SubCell"/>
</dbReference>
<keyword evidence="2 5" id="KW-0812">Transmembrane</keyword>
<organism evidence="6 7">
    <name type="scientific">Cetobacterium ceti</name>
    <dbReference type="NCBI Taxonomy" id="180163"/>
    <lineage>
        <taxon>Bacteria</taxon>
        <taxon>Fusobacteriati</taxon>
        <taxon>Fusobacteriota</taxon>
        <taxon>Fusobacteriia</taxon>
        <taxon>Fusobacteriales</taxon>
        <taxon>Fusobacteriaceae</taxon>
        <taxon>Cetobacterium</taxon>
    </lineage>
</organism>
<dbReference type="AlphaFoldDB" id="A0A1T4QZ60"/>
<reference evidence="6 7" key="1">
    <citation type="submission" date="2017-02" db="EMBL/GenBank/DDBJ databases">
        <authorList>
            <person name="Peterson S.W."/>
        </authorList>
    </citation>
    <scope>NUCLEOTIDE SEQUENCE [LARGE SCALE GENOMIC DNA]</scope>
    <source>
        <strain evidence="6 7">ATCC 700028</strain>
    </source>
</reference>
<evidence type="ECO:0000313" key="7">
    <source>
        <dbReference type="Proteomes" id="UP000191153"/>
    </source>
</evidence>
<evidence type="ECO:0000256" key="5">
    <source>
        <dbReference type="SAM" id="Phobius"/>
    </source>
</evidence>
<dbReference type="RefSeq" id="WP_078694910.1">
    <property type="nucleotide sequence ID" value="NZ_FUWX01000035.1"/>
</dbReference>
<keyword evidence="7" id="KW-1185">Reference proteome</keyword>
<evidence type="ECO:0000313" key="6">
    <source>
        <dbReference type="EMBL" id="SKA08628.1"/>
    </source>
</evidence>
<name>A0A1T4QZ60_9FUSO</name>
<dbReference type="STRING" id="180163.SAMN02745174_02498"/>
<evidence type="ECO:0000256" key="1">
    <source>
        <dbReference type="ARBA" id="ARBA00004141"/>
    </source>
</evidence>
<accession>A0A1T4QZ60</accession>
<evidence type="ECO:0000256" key="4">
    <source>
        <dbReference type="ARBA" id="ARBA00023136"/>
    </source>
</evidence>
<dbReference type="EMBL" id="FUWX01000035">
    <property type="protein sequence ID" value="SKA08628.1"/>
    <property type="molecule type" value="Genomic_DNA"/>
</dbReference>
<feature type="transmembrane region" description="Helical" evidence="5">
    <location>
        <begin position="12"/>
        <end position="32"/>
    </location>
</feature>
<dbReference type="NCBIfam" id="TIGR01593">
    <property type="entry name" value="holin_tox_secr"/>
    <property type="match status" value="1"/>
</dbReference>
<gene>
    <name evidence="6" type="ORF">SAMN02745174_02498</name>
</gene>
<dbReference type="InterPro" id="IPR006480">
    <property type="entry name" value="Phage_holin_4_1"/>
</dbReference>
<proteinExistence type="predicted"/>
<sequence length="141" mass="16022">MKEYIQWFTHLFTWENFLAGIIPVMTFLNGFLGGYDDLLDCFIWLVIADYITGLLKAGKCHSLSSRIGKIGIVKKFLMLLMIGICHKLDLAFNLNGALGVRTLMITLLIGEELISLAENLDTLGFPIFKKIRDRLLQNKKI</sequence>
<keyword evidence="3 5" id="KW-1133">Transmembrane helix</keyword>
<dbReference type="Proteomes" id="UP000191153">
    <property type="component" value="Unassembled WGS sequence"/>
</dbReference>
<protein>
    <submittedName>
        <fullName evidence="6">Toxin secretion/phage lysis holin</fullName>
    </submittedName>
</protein>
<keyword evidence="4 5" id="KW-0472">Membrane</keyword>